<dbReference type="EMBL" id="BMOL01000027">
    <property type="protein sequence ID" value="GGL93451.1"/>
    <property type="molecule type" value="Genomic_DNA"/>
</dbReference>
<sequence>MLNDNISAGGGLSSYHLIENGKLRGPAGSSFVRQAHQSFRTRILAPDFSCVAAKAAFNTDSYAFANYSELGSPEATAALARDLVRFCHDQDRMDSDFTTMVAVFRGPLDMDEQTFEARLWEQLRALHRADASPHSPEVSADPRDPTFGFSFAGRAFFIIGGHPGSSRIARAFPHPTLVFNAHRQFQALKRDGRWSRFQETIRGREMKLQGSLNPNLADHGQASEARQYSGRAVEPGWQAPFPELPDNLRVPEADGVRCPFLSASRRFHQESAHD</sequence>
<comment type="caution">
    <text evidence="1">The sequence shown here is derived from an EMBL/GenBank/DDBJ whole genome shotgun (WGS) entry which is preliminary data.</text>
</comment>
<keyword evidence="2" id="KW-1185">Reference proteome</keyword>
<dbReference type="RefSeq" id="WP_188974165.1">
    <property type="nucleotide sequence ID" value="NZ_BMOL01000027.1"/>
</dbReference>
<organism evidence="1 2">
    <name type="scientific">Deinococcus aerolatus</name>
    <dbReference type="NCBI Taxonomy" id="522487"/>
    <lineage>
        <taxon>Bacteria</taxon>
        <taxon>Thermotogati</taxon>
        <taxon>Deinococcota</taxon>
        <taxon>Deinococci</taxon>
        <taxon>Deinococcales</taxon>
        <taxon>Deinococcaceae</taxon>
        <taxon>Deinococcus</taxon>
    </lineage>
</organism>
<dbReference type="InterPro" id="IPR014988">
    <property type="entry name" value="Uncharacterised_YqcI/YcgG"/>
</dbReference>
<proteinExistence type="predicted"/>
<evidence type="ECO:0000313" key="1">
    <source>
        <dbReference type="EMBL" id="GGL93451.1"/>
    </source>
</evidence>
<protein>
    <recommendedName>
        <fullName evidence="3">YqcI/YcgG family protein</fullName>
    </recommendedName>
</protein>
<dbReference type="PANTHER" id="PTHR40045:SF1">
    <property type="entry name" value="YQCI_YCGG FAMILY PROTEIN"/>
    <property type="match status" value="1"/>
</dbReference>
<evidence type="ECO:0008006" key="3">
    <source>
        <dbReference type="Google" id="ProtNLM"/>
    </source>
</evidence>
<dbReference type="NCBIfam" id="NF041366">
    <property type="entry name" value="GntA_guanitoxin"/>
    <property type="match status" value="1"/>
</dbReference>
<dbReference type="PANTHER" id="PTHR40045">
    <property type="entry name" value="YCGG FAMILY PROTEIN"/>
    <property type="match status" value="1"/>
</dbReference>
<accession>A0ABQ2GFT9</accession>
<reference evidence="2" key="1">
    <citation type="journal article" date="2019" name="Int. J. Syst. Evol. Microbiol.">
        <title>The Global Catalogue of Microorganisms (GCM) 10K type strain sequencing project: providing services to taxonomists for standard genome sequencing and annotation.</title>
        <authorList>
            <consortium name="The Broad Institute Genomics Platform"/>
            <consortium name="The Broad Institute Genome Sequencing Center for Infectious Disease"/>
            <person name="Wu L."/>
            <person name="Ma J."/>
        </authorList>
    </citation>
    <scope>NUCLEOTIDE SEQUENCE [LARGE SCALE GENOMIC DNA]</scope>
    <source>
        <strain evidence="2">JCM 15442</strain>
    </source>
</reference>
<dbReference type="Proteomes" id="UP000639973">
    <property type="component" value="Unassembled WGS sequence"/>
</dbReference>
<gene>
    <name evidence="1" type="ORF">GCM10010840_34340</name>
</gene>
<dbReference type="Pfam" id="PF08892">
    <property type="entry name" value="YqcI_YcgG"/>
    <property type="match status" value="1"/>
</dbReference>
<evidence type="ECO:0000313" key="2">
    <source>
        <dbReference type="Proteomes" id="UP000639973"/>
    </source>
</evidence>
<name>A0ABQ2GFT9_9DEIO</name>